<gene>
    <name evidence="1" type="ORF">V8G54_026183</name>
</gene>
<protein>
    <submittedName>
        <fullName evidence="1">Uncharacterized protein</fullName>
    </submittedName>
</protein>
<accession>A0AAQ3RLX7</accession>
<organism evidence="1 2">
    <name type="scientific">Vigna mungo</name>
    <name type="common">Black gram</name>
    <name type="synonym">Phaseolus mungo</name>
    <dbReference type="NCBI Taxonomy" id="3915"/>
    <lineage>
        <taxon>Eukaryota</taxon>
        <taxon>Viridiplantae</taxon>
        <taxon>Streptophyta</taxon>
        <taxon>Embryophyta</taxon>
        <taxon>Tracheophyta</taxon>
        <taxon>Spermatophyta</taxon>
        <taxon>Magnoliopsida</taxon>
        <taxon>eudicotyledons</taxon>
        <taxon>Gunneridae</taxon>
        <taxon>Pentapetalae</taxon>
        <taxon>rosids</taxon>
        <taxon>fabids</taxon>
        <taxon>Fabales</taxon>
        <taxon>Fabaceae</taxon>
        <taxon>Papilionoideae</taxon>
        <taxon>50 kb inversion clade</taxon>
        <taxon>NPAAA clade</taxon>
        <taxon>indigoferoid/millettioid clade</taxon>
        <taxon>Phaseoleae</taxon>
        <taxon>Vigna</taxon>
    </lineage>
</organism>
<reference evidence="1 2" key="1">
    <citation type="journal article" date="2023" name="Life. Sci Alliance">
        <title>Evolutionary insights into 3D genome organization and epigenetic landscape of Vigna mungo.</title>
        <authorList>
            <person name="Junaid A."/>
            <person name="Singh B."/>
            <person name="Bhatia S."/>
        </authorList>
    </citation>
    <scope>NUCLEOTIDE SEQUENCE [LARGE SCALE GENOMIC DNA]</scope>
    <source>
        <strain evidence="1">Urdbean</strain>
    </source>
</reference>
<proteinExistence type="predicted"/>
<keyword evidence="2" id="KW-1185">Reference proteome</keyword>
<evidence type="ECO:0000313" key="1">
    <source>
        <dbReference type="EMBL" id="WVZ00114.1"/>
    </source>
</evidence>
<dbReference type="Proteomes" id="UP001374535">
    <property type="component" value="Chromosome 8"/>
</dbReference>
<dbReference type="AlphaFoldDB" id="A0AAQ3RLX7"/>
<name>A0AAQ3RLX7_VIGMU</name>
<dbReference type="EMBL" id="CP144693">
    <property type="protein sequence ID" value="WVZ00114.1"/>
    <property type="molecule type" value="Genomic_DNA"/>
</dbReference>
<sequence>MEFTDIGRKVGPERCMDLNSLPVVASQTVPFESGQNNVNGQLLPSSSKMITDKLPAELLHKNNDNFTSQVFSTPSSRNTNWKWKYDCSSFKVTHPVISKESCFSTAVIHCPESTQEDNANSVHKSINFNKDQIGSISPDYIPSNFSLGPPSPIYHAPSYSVCCSSIVPNNLD</sequence>
<evidence type="ECO:0000313" key="2">
    <source>
        <dbReference type="Proteomes" id="UP001374535"/>
    </source>
</evidence>